<dbReference type="Pfam" id="PF00535">
    <property type="entry name" value="Glycos_transf_2"/>
    <property type="match status" value="1"/>
</dbReference>
<keyword evidence="2" id="KW-0328">Glycosyltransferase</keyword>
<feature type="domain" description="Glycosyltransferase 2-like" evidence="4">
    <location>
        <begin position="26"/>
        <end position="154"/>
    </location>
</feature>
<dbReference type="RefSeq" id="WP_226375225.1">
    <property type="nucleotide sequence ID" value="NZ_AP023366.1"/>
</dbReference>
<evidence type="ECO:0000313" key="5">
    <source>
        <dbReference type="EMBL" id="BCJ87793.1"/>
    </source>
</evidence>
<dbReference type="Proteomes" id="UP000593802">
    <property type="component" value="Chromosome"/>
</dbReference>
<keyword evidence="6" id="KW-1185">Reference proteome</keyword>
<dbReference type="Gene3D" id="3.90.550.10">
    <property type="entry name" value="Spore Coat Polysaccharide Biosynthesis Protein SpsA, Chain A"/>
    <property type="match status" value="1"/>
</dbReference>
<evidence type="ECO:0000313" key="6">
    <source>
        <dbReference type="Proteomes" id="UP000593802"/>
    </source>
</evidence>
<keyword evidence="3 5" id="KW-0808">Transferase</keyword>
<dbReference type="CDD" id="cd04179">
    <property type="entry name" value="DPM_DPG-synthase_like"/>
    <property type="match status" value="1"/>
</dbReference>
<evidence type="ECO:0000259" key="4">
    <source>
        <dbReference type="Pfam" id="PF00535"/>
    </source>
</evidence>
<sequence>MKMNDDSWQIPKHNLIELKERASKYCVCIPVINEGERIRNQLQRMAEVAKGIDIIIADGGSTDGSLELDFLKSMGVKALLVKTDKGKLSAQLRMGFAYAIREGYEGIVTVDGNNKDSMESIPDFIKELESSADFVQGSRHVPGGQAINTPLIRRLAIKLIHVPVISMLSGFKYSDTTNGFRGHSRRLLLDPRVQPFRDLFDTYELLAYLSVKAPRMGYKVKEIPVIRKYPKTGKTPTKISPLKGNITLLKILLNLALKKYDVKCYVSPITHNREEIE</sequence>
<dbReference type="GO" id="GO:0004582">
    <property type="term" value="F:dolichyl-phosphate beta-D-mannosyltransferase activity"/>
    <property type="evidence" value="ECO:0007669"/>
    <property type="project" value="InterPro"/>
</dbReference>
<organism evidence="5 6">
    <name type="scientific">Effusibacillus dendaii</name>
    <dbReference type="NCBI Taxonomy" id="2743772"/>
    <lineage>
        <taxon>Bacteria</taxon>
        <taxon>Bacillati</taxon>
        <taxon>Bacillota</taxon>
        <taxon>Bacilli</taxon>
        <taxon>Bacillales</taxon>
        <taxon>Alicyclobacillaceae</taxon>
        <taxon>Effusibacillus</taxon>
    </lineage>
</organism>
<evidence type="ECO:0000256" key="3">
    <source>
        <dbReference type="ARBA" id="ARBA00022679"/>
    </source>
</evidence>
<accession>A0A7I8DC93</accession>
<proteinExistence type="inferred from homology"/>
<protein>
    <submittedName>
        <fullName evidence="5">Glycosyl transferase family 2</fullName>
    </submittedName>
</protein>
<dbReference type="AlphaFoldDB" id="A0A7I8DC93"/>
<dbReference type="PANTHER" id="PTHR43398">
    <property type="entry name" value="DOLICHOL-PHOSPHATE MANNOSYLTRANSFERASE SUBUNIT 1"/>
    <property type="match status" value="1"/>
</dbReference>
<dbReference type="InterPro" id="IPR029044">
    <property type="entry name" value="Nucleotide-diphossugar_trans"/>
</dbReference>
<dbReference type="GO" id="GO:0009247">
    <property type="term" value="P:glycolipid biosynthetic process"/>
    <property type="evidence" value="ECO:0007669"/>
    <property type="project" value="TreeGrafter"/>
</dbReference>
<comment type="similarity">
    <text evidence="1">Belongs to the glycosyltransferase 2 family.</text>
</comment>
<gene>
    <name evidence="5" type="ORF">skT53_27780</name>
</gene>
<dbReference type="PANTHER" id="PTHR43398:SF1">
    <property type="entry name" value="DOLICHOL-PHOSPHATE MANNOSYLTRANSFERASE SUBUNIT 1"/>
    <property type="match status" value="1"/>
</dbReference>
<dbReference type="SUPFAM" id="SSF53448">
    <property type="entry name" value="Nucleotide-diphospho-sugar transferases"/>
    <property type="match status" value="1"/>
</dbReference>
<reference evidence="5 6" key="1">
    <citation type="submission" date="2020-08" db="EMBL/GenBank/DDBJ databases">
        <title>Complete Genome Sequence of Effusibacillus dendaii Strain skT53, Isolated from Farmland soil.</title>
        <authorList>
            <person name="Konishi T."/>
            <person name="Kawasaki H."/>
        </authorList>
    </citation>
    <scope>NUCLEOTIDE SEQUENCE [LARGE SCALE GENOMIC DNA]</scope>
    <source>
        <strain evidence="6">skT53</strain>
    </source>
</reference>
<dbReference type="GO" id="GO:0016020">
    <property type="term" value="C:membrane"/>
    <property type="evidence" value="ECO:0007669"/>
    <property type="project" value="GOC"/>
</dbReference>
<dbReference type="InterPro" id="IPR039528">
    <property type="entry name" value="DPM1-like"/>
</dbReference>
<dbReference type="InterPro" id="IPR001173">
    <property type="entry name" value="Glyco_trans_2-like"/>
</dbReference>
<dbReference type="KEGG" id="eff:skT53_27780"/>
<dbReference type="EMBL" id="AP023366">
    <property type="protein sequence ID" value="BCJ87793.1"/>
    <property type="molecule type" value="Genomic_DNA"/>
</dbReference>
<name>A0A7I8DC93_9BACL</name>
<evidence type="ECO:0000256" key="1">
    <source>
        <dbReference type="ARBA" id="ARBA00006739"/>
    </source>
</evidence>
<evidence type="ECO:0000256" key="2">
    <source>
        <dbReference type="ARBA" id="ARBA00022676"/>
    </source>
</evidence>